<gene>
    <name evidence="2" type="ORF">FOZ63_020059</name>
</gene>
<evidence type="ECO:0000313" key="3">
    <source>
        <dbReference type="Proteomes" id="UP000553632"/>
    </source>
</evidence>
<protein>
    <submittedName>
        <fullName evidence="2">Uncharacterized protein</fullName>
    </submittedName>
</protein>
<feature type="non-terminal residue" evidence="2">
    <location>
        <position position="123"/>
    </location>
</feature>
<feature type="coiled-coil region" evidence="1">
    <location>
        <begin position="72"/>
        <end position="99"/>
    </location>
</feature>
<organism evidence="2 3">
    <name type="scientific">Perkinsus olseni</name>
    <name type="common">Perkinsus atlanticus</name>
    <dbReference type="NCBI Taxonomy" id="32597"/>
    <lineage>
        <taxon>Eukaryota</taxon>
        <taxon>Sar</taxon>
        <taxon>Alveolata</taxon>
        <taxon>Perkinsozoa</taxon>
        <taxon>Perkinsea</taxon>
        <taxon>Perkinsida</taxon>
        <taxon>Perkinsidae</taxon>
        <taxon>Perkinsus</taxon>
    </lineage>
</organism>
<dbReference type="EMBL" id="JABANO010032375">
    <property type="protein sequence ID" value="KAF4708685.1"/>
    <property type="molecule type" value="Genomic_DNA"/>
</dbReference>
<dbReference type="Proteomes" id="UP000553632">
    <property type="component" value="Unassembled WGS sequence"/>
</dbReference>
<reference evidence="2 3" key="1">
    <citation type="submission" date="2020-04" db="EMBL/GenBank/DDBJ databases">
        <title>Perkinsus olseni comparative genomics.</title>
        <authorList>
            <person name="Bogema D.R."/>
        </authorList>
    </citation>
    <scope>NUCLEOTIDE SEQUENCE [LARGE SCALE GENOMIC DNA]</scope>
    <source>
        <strain evidence="2 3">ATCC PRA-207</strain>
    </source>
</reference>
<comment type="caution">
    <text evidence="2">The sequence shown here is derived from an EMBL/GenBank/DDBJ whole genome shotgun (WGS) entry which is preliminary data.</text>
</comment>
<proteinExistence type="predicted"/>
<sequence>PCKLWCELTSLRGALETSKVDCLSRIWTLAWGSTHSTKQEQDIAGYLTHSASESSNLARKFRRNCRALERYQSKWEERIGKTQDDRKKMEERYKTKKAENEKGLPWLKIPDLPKRVSRNADGV</sequence>
<accession>A0A7J6QJW3</accession>
<evidence type="ECO:0000313" key="2">
    <source>
        <dbReference type="EMBL" id="KAF4708685.1"/>
    </source>
</evidence>
<feature type="non-terminal residue" evidence="2">
    <location>
        <position position="1"/>
    </location>
</feature>
<evidence type="ECO:0000256" key="1">
    <source>
        <dbReference type="SAM" id="Coils"/>
    </source>
</evidence>
<keyword evidence="3" id="KW-1185">Reference proteome</keyword>
<name>A0A7J6QJW3_PEROL</name>
<keyword evidence="1" id="KW-0175">Coiled coil</keyword>
<dbReference type="AlphaFoldDB" id="A0A7J6QJW3"/>